<name>A0A9W2YCT6_BIOGL</name>
<dbReference type="Pfam" id="PF00059">
    <property type="entry name" value="Lectin_C"/>
    <property type="match status" value="1"/>
</dbReference>
<feature type="domain" description="C-type lectin" evidence="1">
    <location>
        <begin position="23"/>
        <end position="121"/>
    </location>
</feature>
<evidence type="ECO:0000313" key="3">
    <source>
        <dbReference type="RefSeq" id="XP_055860543.1"/>
    </source>
</evidence>
<dbReference type="InterPro" id="IPR016187">
    <property type="entry name" value="CTDL_fold"/>
</dbReference>
<dbReference type="PANTHER" id="PTHR22801">
    <property type="entry name" value="LITHOSTATHINE"/>
    <property type="match status" value="1"/>
</dbReference>
<dbReference type="Proteomes" id="UP001165740">
    <property type="component" value="Chromosome 11"/>
</dbReference>
<reference evidence="3" key="1">
    <citation type="submission" date="2025-08" db="UniProtKB">
        <authorList>
            <consortium name="RefSeq"/>
        </authorList>
    </citation>
    <scope>IDENTIFICATION</scope>
</reference>
<keyword evidence="2" id="KW-1185">Reference proteome</keyword>
<dbReference type="PROSITE" id="PS50041">
    <property type="entry name" value="C_TYPE_LECTIN_2"/>
    <property type="match status" value="1"/>
</dbReference>
<dbReference type="InterPro" id="IPR050801">
    <property type="entry name" value="Ca-Dep_Lectins_ImmuneDev"/>
</dbReference>
<accession>A0A9W2YCT6</accession>
<dbReference type="OrthoDB" id="6146816at2759"/>
<dbReference type="GeneID" id="129921778"/>
<dbReference type="PANTHER" id="PTHR22801:SF63">
    <property type="entry name" value="C-TYPE LECTIN DOMAIN-CONTAINING PROTEIN"/>
    <property type="match status" value="1"/>
</dbReference>
<dbReference type="Gene3D" id="3.10.100.10">
    <property type="entry name" value="Mannose-Binding Protein A, subunit A"/>
    <property type="match status" value="1"/>
</dbReference>
<evidence type="ECO:0000313" key="2">
    <source>
        <dbReference type="Proteomes" id="UP001165740"/>
    </source>
</evidence>
<protein>
    <submittedName>
        <fullName evidence="3">Alpha-N-acetylgalactosamine-specific lectin-like</fullName>
    </submittedName>
</protein>
<dbReference type="RefSeq" id="XP_055860543.1">
    <property type="nucleotide sequence ID" value="XM_056004568.1"/>
</dbReference>
<evidence type="ECO:0000259" key="1">
    <source>
        <dbReference type="PROSITE" id="PS50041"/>
    </source>
</evidence>
<proteinExistence type="predicted"/>
<gene>
    <name evidence="3" type="primary">LOC129921778</name>
</gene>
<dbReference type="InterPro" id="IPR016186">
    <property type="entry name" value="C-type_lectin-like/link_sf"/>
</dbReference>
<dbReference type="SUPFAM" id="SSF56436">
    <property type="entry name" value="C-type lectin-like"/>
    <property type="match status" value="1"/>
</dbReference>
<sequence length="124" mass="14392">MSMNQDLTGKLYFEVKVLRLVLGGYLYTMKVPEKVYILMDALKYNAINDFWVGLDDILEEGVYRWADDDSLLIDNAVNSSWPWFAINQPDNLGNEDCIEYSKSIYPVNDISCSLLFRFICELEL</sequence>
<dbReference type="AlphaFoldDB" id="A0A9W2YCT6"/>
<organism evidence="2 3">
    <name type="scientific">Biomphalaria glabrata</name>
    <name type="common">Bloodfluke planorb</name>
    <name type="synonym">Freshwater snail</name>
    <dbReference type="NCBI Taxonomy" id="6526"/>
    <lineage>
        <taxon>Eukaryota</taxon>
        <taxon>Metazoa</taxon>
        <taxon>Spiralia</taxon>
        <taxon>Lophotrochozoa</taxon>
        <taxon>Mollusca</taxon>
        <taxon>Gastropoda</taxon>
        <taxon>Heterobranchia</taxon>
        <taxon>Euthyneura</taxon>
        <taxon>Panpulmonata</taxon>
        <taxon>Hygrophila</taxon>
        <taxon>Lymnaeoidea</taxon>
        <taxon>Planorbidae</taxon>
        <taxon>Biomphalaria</taxon>
    </lineage>
</organism>
<dbReference type="CDD" id="cd00037">
    <property type="entry name" value="CLECT"/>
    <property type="match status" value="1"/>
</dbReference>
<dbReference type="InterPro" id="IPR001304">
    <property type="entry name" value="C-type_lectin-like"/>
</dbReference>